<proteinExistence type="predicted"/>
<comment type="caution">
    <text evidence="1">The sequence shown here is derived from an EMBL/GenBank/DDBJ whole genome shotgun (WGS) entry which is preliminary data.</text>
</comment>
<accession>A0A077MC50</accession>
<dbReference type="EMBL" id="CAJC01000149">
    <property type="protein sequence ID" value="CCI53420.1"/>
    <property type="molecule type" value="Genomic_DNA"/>
</dbReference>
<dbReference type="OrthoDB" id="4259610at2"/>
<evidence type="ECO:0000313" key="2">
    <source>
        <dbReference type="Proteomes" id="UP000035720"/>
    </source>
</evidence>
<keyword evidence="2" id="KW-1185">Reference proteome</keyword>
<name>A0A077MC50_9MICO</name>
<dbReference type="AlphaFoldDB" id="A0A077MC50"/>
<sequence>MFNDRLIAAAQPILNGDDSMVAAAALEAVLLDDYPDDDRFEDLLETLAAYRPGEGVPYLSYAELLQATRDALVLLV</sequence>
<protein>
    <submittedName>
        <fullName evidence="1">Uncharacterized protein</fullName>
    </submittedName>
</protein>
<dbReference type="RefSeq" id="WP_048545723.1">
    <property type="nucleotide sequence ID" value="NZ_HF571038.1"/>
</dbReference>
<dbReference type="Proteomes" id="UP000035720">
    <property type="component" value="Unassembled WGS sequence"/>
</dbReference>
<reference evidence="1 2" key="1">
    <citation type="journal article" date="2013" name="ISME J.">
        <title>A metabolic model for members of the genus Tetrasphaera involved in enhanced biological phosphorus removal.</title>
        <authorList>
            <person name="Kristiansen R."/>
            <person name="Nguyen H.T.T."/>
            <person name="Saunders A.M."/>
            <person name="Nielsen J.L."/>
            <person name="Wimmer R."/>
            <person name="Le V.Q."/>
            <person name="McIlroy S.J."/>
            <person name="Petrovski S."/>
            <person name="Seviour R.J."/>
            <person name="Calteau A."/>
            <person name="Nielsen K.L."/>
            <person name="Nielsen P.H."/>
        </authorList>
    </citation>
    <scope>NUCLEOTIDE SEQUENCE [LARGE SCALE GENOMIC DNA]</scope>
    <source>
        <strain evidence="1 2">Ben 74</strain>
    </source>
</reference>
<gene>
    <name evidence="1" type="ORF">BN13_390037</name>
</gene>
<organism evidence="1 2">
    <name type="scientific">Nostocoides jenkinsii Ben 74</name>
    <dbReference type="NCBI Taxonomy" id="1193518"/>
    <lineage>
        <taxon>Bacteria</taxon>
        <taxon>Bacillati</taxon>
        <taxon>Actinomycetota</taxon>
        <taxon>Actinomycetes</taxon>
        <taxon>Micrococcales</taxon>
        <taxon>Intrasporangiaceae</taxon>
        <taxon>Nostocoides</taxon>
    </lineage>
</organism>
<evidence type="ECO:0000313" key="1">
    <source>
        <dbReference type="EMBL" id="CCI53420.1"/>
    </source>
</evidence>